<organism evidence="5 6">
    <name type="scientific">Aphanomyces astaci</name>
    <name type="common">Crayfish plague agent</name>
    <dbReference type="NCBI Taxonomy" id="112090"/>
    <lineage>
        <taxon>Eukaryota</taxon>
        <taxon>Sar</taxon>
        <taxon>Stramenopiles</taxon>
        <taxon>Oomycota</taxon>
        <taxon>Saprolegniomycetes</taxon>
        <taxon>Saprolegniales</taxon>
        <taxon>Verrucalvaceae</taxon>
        <taxon>Aphanomyces</taxon>
    </lineage>
</organism>
<feature type="compositionally biased region" description="Low complexity" evidence="3">
    <location>
        <begin position="249"/>
        <end position="323"/>
    </location>
</feature>
<gene>
    <name evidence="5" type="ORF">AaE_011945</name>
</gene>
<feature type="compositionally biased region" description="Polar residues" evidence="3">
    <location>
        <begin position="324"/>
        <end position="376"/>
    </location>
</feature>
<evidence type="ECO:0000256" key="3">
    <source>
        <dbReference type="SAM" id="MobiDB-lite"/>
    </source>
</evidence>
<feature type="compositionally biased region" description="Polar residues" evidence="3">
    <location>
        <begin position="232"/>
        <end position="248"/>
    </location>
</feature>
<dbReference type="PANTHER" id="PTHR24256">
    <property type="entry name" value="TRYPTASE-RELATED"/>
    <property type="match status" value="1"/>
</dbReference>
<dbReference type="SUPFAM" id="SSF50494">
    <property type="entry name" value="Trypsin-like serine proteases"/>
    <property type="match status" value="1"/>
</dbReference>
<dbReference type="GO" id="GO:0004252">
    <property type="term" value="F:serine-type endopeptidase activity"/>
    <property type="evidence" value="ECO:0007669"/>
    <property type="project" value="InterPro"/>
</dbReference>
<reference evidence="5 6" key="1">
    <citation type="submission" date="2019-06" db="EMBL/GenBank/DDBJ databases">
        <title>Genomics analysis of Aphanomyces spp. identifies a new class of oomycete effector associated with host adaptation.</title>
        <authorList>
            <person name="Gaulin E."/>
        </authorList>
    </citation>
    <scope>NUCLEOTIDE SEQUENCE [LARGE SCALE GENOMIC DNA]</scope>
    <source>
        <strain evidence="5 6">E</strain>
    </source>
</reference>
<accession>A0A6A4ZUV7</accession>
<dbReference type="InterPro" id="IPR043504">
    <property type="entry name" value="Peptidase_S1_PA_chymotrypsin"/>
</dbReference>
<name>A0A6A4ZUV7_APHAT</name>
<feature type="compositionally biased region" description="Low complexity" evidence="3">
    <location>
        <begin position="454"/>
        <end position="469"/>
    </location>
</feature>
<dbReference type="Proteomes" id="UP000469452">
    <property type="component" value="Unassembled WGS sequence"/>
</dbReference>
<evidence type="ECO:0000313" key="6">
    <source>
        <dbReference type="Proteomes" id="UP000469452"/>
    </source>
</evidence>
<dbReference type="InterPro" id="IPR009003">
    <property type="entry name" value="Peptidase_S1_PA"/>
</dbReference>
<dbReference type="AlphaFoldDB" id="A0A6A4ZUV7"/>
<dbReference type="InterPro" id="IPR001254">
    <property type="entry name" value="Trypsin_dom"/>
</dbReference>
<dbReference type="InterPro" id="IPR051487">
    <property type="entry name" value="Ser/Thr_Proteases_Immune/Dev"/>
</dbReference>
<protein>
    <recommendedName>
        <fullName evidence="4">Peptidase S1 domain-containing protein</fullName>
    </recommendedName>
</protein>
<feature type="region of interest" description="Disordered" evidence="3">
    <location>
        <begin position="232"/>
        <end position="500"/>
    </location>
</feature>
<feature type="compositionally biased region" description="Low complexity" evidence="3">
    <location>
        <begin position="380"/>
        <end position="394"/>
    </location>
</feature>
<evidence type="ECO:0000259" key="4">
    <source>
        <dbReference type="PROSITE" id="PS50240"/>
    </source>
</evidence>
<feature type="compositionally biased region" description="Polar residues" evidence="3">
    <location>
        <begin position="471"/>
        <end position="484"/>
    </location>
</feature>
<dbReference type="Gene3D" id="2.40.10.10">
    <property type="entry name" value="Trypsin-like serine proteases"/>
    <property type="match status" value="1"/>
</dbReference>
<dbReference type="VEuPathDB" id="FungiDB:H257_12644"/>
<dbReference type="GO" id="GO:0006508">
    <property type="term" value="P:proteolysis"/>
    <property type="evidence" value="ECO:0007669"/>
    <property type="project" value="InterPro"/>
</dbReference>
<dbReference type="PRINTS" id="PR01217">
    <property type="entry name" value="PRICHEXTENSN"/>
</dbReference>
<evidence type="ECO:0000256" key="2">
    <source>
        <dbReference type="ARBA" id="ARBA00023157"/>
    </source>
</evidence>
<keyword evidence="1" id="KW-0843">Virulence</keyword>
<proteinExistence type="predicted"/>
<dbReference type="Pfam" id="PF00089">
    <property type="entry name" value="Trypsin"/>
    <property type="match status" value="1"/>
</dbReference>
<feature type="compositionally biased region" description="Polar residues" evidence="3">
    <location>
        <begin position="396"/>
        <end position="433"/>
    </location>
</feature>
<keyword evidence="2" id="KW-1015">Disulfide bond</keyword>
<comment type="caution">
    <text evidence="5">The sequence shown here is derived from an EMBL/GenBank/DDBJ whole genome shotgun (WGS) entry which is preliminary data.</text>
</comment>
<dbReference type="PROSITE" id="PS50240">
    <property type="entry name" value="TRYPSIN_DOM"/>
    <property type="match status" value="1"/>
</dbReference>
<evidence type="ECO:0000313" key="5">
    <source>
        <dbReference type="EMBL" id="KAF0712838.1"/>
    </source>
</evidence>
<sequence>MIKFPHTLGTSSASNTIGNGTAHLYLAGLSENNSSEASCSGALIAPTWLLTLAECAPMAKWATIGSKCASGEDDSELIEVVRQVLDPDYTVSVTPYHELAMLELKTPSKYTPVNISWDSYLDTSTLWVRGFDTSTMNKTLVETTAKLWGFDECDKFYSGHPGYERTLHGSMQCLREIQCQQNRGSAVMVDVNGTSQLIGLTYWQSQNNSIAPAVYILVTAGEAFIQSVLQSPTTPTPTYNDSSNLSTYPPSDTNVPSTTSPSSTETTQTTTSTSTPQLRSTSTSPKTTLPSSLSTYPPTSTTKRPTTASPTTVSSTTRPISTPQPTGKSKSPKTTPPLNLSTNAPAASATIPFTTSRSPRASTTVPSASGRTSTPQPTGPSNSPTTTYRSTYPPAVSSTKPLASSPSPFGSTSVPSITRPTSTIANQPTSVISTPKPYVPTITTSSPTDFTVRPSVTSPTTTVANNPAPAGSTSWPSQPANPSTYRPAGSTKSPVAPGSY</sequence>
<dbReference type="EMBL" id="VJMI01017687">
    <property type="protein sequence ID" value="KAF0712838.1"/>
    <property type="molecule type" value="Genomic_DNA"/>
</dbReference>
<feature type="domain" description="Peptidase S1" evidence="4">
    <location>
        <begin position="25"/>
        <end position="230"/>
    </location>
</feature>
<dbReference type="SMART" id="SM00020">
    <property type="entry name" value="Tryp_SPc"/>
    <property type="match status" value="1"/>
</dbReference>
<evidence type="ECO:0000256" key="1">
    <source>
        <dbReference type="ARBA" id="ARBA00023026"/>
    </source>
</evidence>